<name>A0A1Q2CSM4_9ACTN</name>
<keyword evidence="1" id="KW-0472">Membrane</keyword>
<keyword evidence="1" id="KW-1133">Transmembrane helix</keyword>
<keyword evidence="3" id="KW-1185">Reference proteome</keyword>
<feature type="transmembrane region" description="Helical" evidence="1">
    <location>
        <begin position="17"/>
        <end position="36"/>
    </location>
</feature>
<dbReference type="STRING" id="1332264.BW730_00475"/>
<keyword evidence="1" id="KW-0812">Transmembrane</keyword>
<dbReference type="AlphaFoldDB" id="A0A1Q2CSM4"/>
<sequence>MGAAEPRDKCNQRGLSLSVWTAVAMPAFVIAVGLGVDFSGHAAAEQEAREIAAQAARAATHAVVLTDDGPRLDRAAAARAGRDFAAAAGLPATVALDGLTATVTVEGSYDTLFLGLIGVRSIDVRASASATAVSTVDGEQA</sequence>
<protein>
    <submittedName>
        <fullName evidence="2">Uncharacterized protein</fullName>
    </submittedName>
</protein>
<proteinExistence type="predicted"/>
<dbReference type="EMBL" id="CP019606">
    <property type="protein sequence ID" value="AQP49112.1"/>
    <property type="molecule type" value="Genomic_DNA"/>
</dbReference>
<dbReference type="KEGG" id="tes:BW730_00475"/>
<dbReference type="Proteomes" id="UP000188145">
    <property type="component" value="Chromosome"/>
</dbReference>
<accession>A0A1Q2CSM4</accession>
<evidence type="ECO:0000313" key="2">
    <source>
        <dbReference type="EMBL" id="AQP49112.1"/>
    </source>
</evidence>
<organism evidence="2 3">
    <name type="scientific">Tessaracoccus aquimaris</name>
    <dbReference type="NCBI Taxonomy" id="1332264"/>
    <lineage>
        <taxon>Bacteria</taxon>
        <taxon>Bacillati</taxon>
        <taxon>Actinomycetota</taxon>
        <taxon>Actinomycetes</taxon>
        <taxon>Propionibacteriales</taxon>
        <taxon>Propionibacteriaceae</taxon>
        <taxon>Tessaracoccus</taxon>
    </lineage>
</organism>
<evidence type="ECO:0000256" key="1">
    <source>
        <dbReference type="SAM" id="Phobius"/>
    </source>
</evidence>
<reference evidence="3" key="1">
    <citation type="submission" date="2017-02" db="EMBL/GenBank/DDBJ databases">
        <title>Tessaracoccus aquaemaris sp. nov., isolated from the intestine of a Korean rockfish, Sebastes schlegelii, in a marine aquaculture pond.</title>
        <authorList>
            <person name="Tak E.J."/>
            <person name="Bae J.-W."/>
        </authorList>
    </citation>
    <scope>NUCLEOTIDE SEQUENCE [LARGE SCALE GENOMIC DNA]</scope>
    <source>
        <strain evidence="3">NSG39</strain>
    </source>
</reference>
<evidence type="ECO:0000313" key="3">
    <source>
        <dbReference type="Proteomes" id="UP000188145"/>
    </source>
</evidence>
<gene>
    <name evidence="2" type="ORF">BW730_00475</name>
</gene>